<evidence type="ECO:0000313" key="3">
    <source>
        <dbReference type="Proteomes" id="UP000293154"/>
    </source>
</evidence>
<keyword evidence="3" id="KW-1185">Reference proteome</keyword>
<sequence>MAIVRFYGDLQRYGRKFNLNVVNAAEAIRALALQIPGLRQHIQGDYYRVRIAGNDINESGLQYGMLTVLKENDVIHIIPRSVGSKSGIGIFQAVAGVALMVASIWLGPAAFGAGLGLLMGGVATMLTKTPKTKKAEEGATNNNTSFSSLDNTVAQGQPVPLCYGRMMIGSKVLSQGLSTE</sequence>
<accession>A0A411WLW4</accession>
<proteinExistence type="predicted"/>
<name>A0A411WLW4_9GAMM</name>
<dbReference type="RefSeq" id="WP_130592088.1">
    <property type="nucleotide sequence ID" value="NZ_CP034752.1"/>
</dbReference>
<dbReference type="OrthoDB" id="5617695at2"/>
<keyword evidence="1" id="KW-0812">Transmembrane</keyword>
<dbReference type="Proteomes" id="UP000293154">
    <property type="component" value="Chromosome"/>
</dbReference>
<feature type="transmembrane region" description="Helical" evidence="1">
    <location>
        <begin position="111"/>
        <end position="127"/>
    </location>
</feature>
<organism evidence="2 3">
    <name type="scientific">Limnobaculum zhutongyuii</name>
    <dbReference type="NCBI Taxonomy" id="2498113"/>
    <lineage>
        <taxon>Bacteria</taxon>
        <taxon>Pseudomonadati</taxon>
        <taxon>Pseudomonadota</taxon>
        <taxon>Gammaproteobacteria</taxon>
        <taxon>Enterobacterales</taxon>
        <taxon>Budviciaceae</taxon>
        <taxon>Limnobaculum</taxon>
    </lineage>
</organism>
<protein>
    <submittedName>
        <fullName evidence="2">Tail assembly protein</fullName>
    </submittedName>
</protein>
<dbReference type="Pfam" id="PF06805">
    <property type="entry name" value="Lambda_tail_I"/>
    <property type="match status" value="1"/>
</dbReference>
<evidence type="ECO:0000256" key="1">
    <source>
        <dbReference type="SAM" id="Phobius"/>
    </source>
</evidence>
<gene>
    <name evidence="2" type="ORF">EKN56_12560</name>
</gene>
<dbReference type="AlphaFoldDB" id="A0A411WLW4"/>
<dbReference type="InterPro" id="IPR010654">
    <property type="entry name" value="Phage_lambda_tail_I"/>
</dbReference>
<keyword evidence="1" id="KW-1133">Transmembrane helix</keyword>
<reference evidence="2 3" key="1">
    <citation type="submission" date="2019-03" db="EMBL/GenBank/DDBJ databases">
        <title>Pragia sp. nov. isolated from the gut tract of Carduelis flavirostris.</title>
        <authorList>
            <person name="Ge Y."/>
        </authorList>
    </citation>
    <scope>NUCLEOTIDE SEQUENCE [LARGE SCALE GENOMIC DNA]</scope>
    <source>
        <strain evidence="2 3">CF-458</strain>
    </source>
</reference>
<dbReference type="EMBL" id="CP034752">
    <property type="protein sequence ID" value="QBH97150.1"/>
    <property type="molecule type" value="Genomic_DNA"/>
</dbReference>
<dbReference type="KEGG" id="prag:EKN56_12560"/>
<evidence type="ECO:0000313" key="2">
    <source>
        <dbReference type="EMBL" id="QBH97150.1"/>
    </source>
</evidence>
<keyword evidence="1" id="KW-0472">Membrane</keyword>